<dbReference type="Gene3D" id="1.10.10.10">
    <property type="entry name" value="Winged helix-like DNA-binding domain superfamily/Winged helix DNA-binding domain"/>
    <property type="match status" value="1"/>
</dbReference>
<dbReference type="Gene3D" id="3.60.15.10">
    <property type="entry name" value="Ribonuclease Z/Hydroxyacylglutathione hydrolase-like"/>
    <property type="match status" value="1"/>
</dbReference>
<dbReference type="SMART" id="SM00849">
    <property type="entry name" value="Lactamase_B"/>
    <property type="match status" value="1"/>
</dbReference>
<dbReference type="InterPro" id="IPR036388">
    <property type="entry name" value="WH-like_DNA-bd_sf"/>
</dbReference>
<evidence type="ECO:0000259" key="1">
    <source>
        <dbReference type="SMART" id="SM00849"/>
    </source>
</evidence>
<name>A0A0S2W486_9FIRM</name>
<dbReference type="InterPro" id="IPR036866">
    <property type="entry name" value="RibonucZ/Hydroxyglut_hydro"/>
</dbReference>
<organism evidence="2 3">
    <name type="scientific">Intestinimonas butyriciproducens</name>
    <dbReference type="NCBI Taxonomy" id="1297617"/>
    <lineage>
        <taxon>Bacteria</taxon>
        <taxon>Bacillati</taxon>
        <taxon>Bacillota</taxon>
        <taxon>Clostridia</taxon>
        <taxon>Eubacteriales</taxon>
        <taxon>Intestinimonas</taxon>
    </lineage>
</organism>
<dbReference type="EMBL" id="CP011307">
    <property type="protein sequence ID" value="ALP94145.1"/>
    <property type="molecule type" value="Genomic_DNA"/>
</dbReference>
<gene>
    <name evidence="2" type="ORF">IB211_01754c</name>
</gene>
<feature type="domain" description="Metallo-beta-lactamase" evidence="1">
    <location>
        <begin position="23"/>
        <end position="232"/>
    </location>
</feature>
<keyword evidence="3" id="KW-1185">Reference proteome</keyword>
<dbReference type="PANTHER" id="PTHR23131:SF4">
    <property type="entry name" value="METALLO-BETA-LACTAMASE SUPERFAMILY POTEIN"/>
    <property type="match status" value="1"/>
</dbReference>
<dbReference type="SUPFAM" id="SSF56281">
    <property type="entry name" value="Metallo-hydrolase/oxidoreductase"/>
    <property type="match status" value="1"/>
</dbReference>
<dbReference type="PATRIC" id="fig|1297617.4.peg.1802"/>
<evidence type="ECO:0000313" key="3">
    <source>
        <dbReference type="Proteomes" id="UP000064844"/>
    </source>
</evidence>
<dbReference type="InterPro" id="IPR001279">
    <property type="entry name" value="Metallo-B-lactamas"/>
</dbReference>
<dbReference type="PANTHER" id="PTHR23131">
    <property type="entry name" value="ENDORIBONUCLEASE LACTB2"/>
    <property type="match status" value="1"/>
</dbReference>
<sequence length="326" mass="37008">MPEEIMQNTHRIPVPLPGNPLKELNAYLIRGKDRNLLIDTGFRQPACREALFAGLRELGLRRGDVDVLLTHLHSDHAGLAPEAAGETGTIFVSSVDRLTLDNMAERQKYWEEADNRFREEGFPISMMMQIRDKNPARSMAPPTGGHYSSLEDGDVLEAGDYRLQCLLMPGHTPGQMCFWMEREGCMFLGDHVLFDITPNITAWPRMPDALGSYLRSLEKIRAYDVKLALPGHRRGGDMRLRIDQLLEHHKRRLEEAFSAVKNHPGQPAYFLAGKMTWKIRASSWDTFPVAQKWFAVGECMSHLDHLMVQGRIRKELQGGKAAYFAV</sequence>
<accession>A0A0S2W486</accession>
<proteinExistence type="predicted"/>
<dbReference type="RefSeq" id="WP_058117772.1">
    <property type="nucleotide sequence ID" value="NZ_CP011307.1"/>
</dbReference>
<protein>
    <recommendedName>
        <fullName evidence="1">Metallo-beta-lactamase domain-containing protein</fullName>
    </recommendedName>
</protein>
<reference evidence="2 3" key="1">
    <citation type="journal article" date="2015" name="Nat. Commun.">
        <title>Production of butyrate from lysine and the Amadori product fructoselysine by a human gut commensal.</title>
        <authorList>
            <person name="Bui T.P."/>
            <person name="Ritari J."/>
            <person name="Boeren S."/>
            <person name="de Waard P."/>
            <person name="Plugge C.M."/>
            <person name="de Vos W.M."/>
        </authorList>
    </citation>
    <scope>NUCLEOTIDE SEQUENCE [LARGE SCALE GENOMIC DNA]</scope>
    <source>
        <strain evidence="2 3">AF211</strain>
    </source>
</reference>
<dbReference type="AlphaFoldDB" id="A0A0S2W486"/>
<dbReference type="eggNOG" id="COG0491">
    <property type="taxonomic scope" value="Bacteria"/>
</dbReference>
<reference evidence="3" key="2">
    <citation type="submission" date="2015-04" db="EMBL/GenBank/DDBJ databases">
        <title>A butyrogenic pathway from the amino acid lysine in a human gut commensal.</title>
        <authorList>
            <person name="de Vos W.M."/>
            <person name="Bui N.T.P."/>
            <person name="Plugge C.M."/>
            <person name="Ritari J."/>
        </authorList>
    </citation>
    <scope>NUCLEOTIDE SEQUENCE [LARGE SCALE GENOMIC DNA]</scope>
    <source>
        <strain evidence="3">AF211</strain>
    </source>
</reference>
<dbReference type="InterPro" id="IPR050662">
    <property type="entry name" value="Sec-metab_biosynth-thioest"/>
</dbReference>
<dbReference type="CDD" id="cd07725">
    <property type="entry name" value="TTHA1429-like_MBL-fold"/>
    <property type="match status" value="1"/>
</dbReference>
<evidence type="ECO:0000313" key="2">
    <source>
        <dbReference type="EMBL" id="ALP94145.1"/>
    </source>
</evidence>
<dbReference type="KEGG" id="ibu:IB211_01754c"/>
<dbReference type="Pfam" id="PF00753">
    <property type="entry name" value="Lactamase_B"/>
    <property type="match status" value="1"/>
</dbReference>
<dbReference type="STRING" id="1297617.IB211_01754c"/>
<dbReference type="Proteomes" id="UP000064844">
    <property type="component" value="Chromosome"/>
</dbReference>